<dbReference type="SUPFAM" id="SSF143744">
    <property type="entry name" value="GlcG-like"/>
    <property type="match status" value="1"/>
</dbReference>
<dbReference type="EMBL" id="SBKP01000007">
    <property type="protein sequence ID" value="RXR28837.1"/>
    <property type="molecule type" value="Genomic_DNA"/>
</dbReference>
<accession>A0A4Q1KGZ7</accession>
<dbReference type="InterPro" id="IPR052517">
    <property type="entry name" value="GlcG_carb_metab_protein"/>
</dbReference>
<dbReference type="InterPro" id="IPR005624">
    <property type="entry name" value="PduO/GlcC-like"/>
</dbReference>
<keyword evidence="2" id="KW-1185">Reference proteome</keyword>
<dbReference type="RefSeq" id="WP_129404255.1">
    <property type="nucleotide sequence ID" value="NZ_SBKP01000007.1"/>
</dbReference>
<comment type="caution">
    <text evidence="1">The sequence shown here is derived from an EMBL/GenBank/DDBJ whole genome shotgun (WGS) entry which is preliminary data.</text>
</comment>
<dbReference type="Proteomes" id="UP000290958">
    <property type="component" value="Unassembled WGS sequence"/>
</dbReference>
<dbReference type="AlphaFoldDB" id="A0A4Q1KGZ7"/>
<reference evidence="2" key="1">
    <citation type="submission" date="2019-01" db="EMBL/GenBank/DDBJ databases">
        <title>Cytophagaceae bacterium strain CAR-16.</title>
        <authorList>
            <person name="Chen W.-M."/>
        </authorList>
    </citation>
    <scope>NUCLEOTIDE SEQUENCE [LARGE SCALE GENOMIC DNA]</scope>
    <source>
        <strain evidence="2">CHR27</strain>
    </source>
</reference>
<dbReference type="PANTHER" id="PTHR34309:SF1">
    <property type="entry name" value="PROTEIN GLCG"/>
    <property type="match status" value="1"/>
</dbReference>
<dbReference type="Gene3D" id="3.30.450.150">
    <property type="entry name" value="Haem-degrading domain"/>
    <property type="match status" value="1"/>
</dbReference>
<sequence>MFNVPTISLAEARDVAEACLAKAQAEGAVIAVAVVDSAARPILLLCTDGVIPVAGEAALAKARTAVIMRRPTEALELARRDRPLGTSIFGVYEVEGGVPLFVGADTGLGGVCAGGFAIAGSPVEIPLILDAGIAAWAAALEKEGLYGTPGMDTH</sequence>
<gene>
    <name evidence="1" type="ORF">EQG66_08985</name>
</gene>
<dbReference type="OrthoDB" id="9815788at2"/>
<name>A0A4Q1KGZ7_9SPHN</name>
<evidence type="ECO:0000313" key="2">
    <source>
        <dbReference type="Proteomes" id="UP000290958"/>
    </source>
</evidence>
<organism evidence="1 2">
    <name type="scientific">Sphingobium fluviale</name>
    <dbReference type="NCBI Taxonomy" id="2506423"/>
    <lineage>
        <taxon>Bacteria</taxon>
        <taxon>Pseudomonadati</taxon>
        <taxon>Pseudomonadota</taxon>
        <taxon>Alphaproteobacteria</taxon>
        <taxon>Sphingomonadales</taxon>
        <taxon>Sphingomonadaceae</taxon>
        <taxon>Sphingobium</taxon>
    </lineage>
</organism>
<proteinExistence type="predicted"/>
<protein>
    <submittedName>
        <fullName evidence="1">Heme-binding protein</fullName>
    </submittedName>
</protein>
<dbReference type="Pfam" id="PF03928">
    <property type="entry name" value="HbpS-like"/>
    <property type="match status" value="1"/>
</dbReference>
<dbReference type="PANTHER" id="PTHR34309">
    <property type="entry name" value="SLR1406 PROTEIN"/>
    <property type="match status" value="1"/>
</dbReference>
<dbReference type="InterPro" id="IPR038084">
    <property type="entry name" value="PduO/GlcC-like_sf"/>
</dbReference>
<evidence type="ECO:0000313" key="1">
    <source>
        <dbReference type="EMBL" id="RXR28837.1"/>
    </source>
</evidence>